<dbReference type="EMBL" id="BTSX01000005">
    <property type="protein sequence ID" value="GMT02086.1"/>
    <property type="molecule type" value="Genomic_DNA"/>
</dbReference>
<feature type="domain" description="BTB" evidence="1">
    <location>
        <begin position="35"/>
        <end position="102"/>
    </location>
</feature>
<evidence type="ECO:0000259" key="1">
    <source>
        <dbReference type="PROSITE" id="PS50097"/>
    </source>
</evidence>
<dbReference type="InterPro" id="IPR011333">
    <property type="entry name" value="SKP1/BTB/POZ_sf"/>
</dbReference>
<dbReference type="InterPro" id="IPR000210">
    <property type="entry name" value="BTB/POZ_dom"/>
</dbReference>
<dbReference type="SUPFAM" id="SSF54695">
    <property type="entry name" value="POZ domain"/>
    <property type="match status" value="1"/>
</dbReference>
<proteinExistence type="predicted"/>
<dbReference type="Proteomes" id="UP001432027">
    <property type="component" value="Unassembled WGS sequence"/>
</dbReference>
<sequence>FVVNDKSTVEYRINIISSERGEPIVNHFTLPNRRSDVIMKIGGKKLHVSKELLAVHSPVFEAMFFGNYAENGKEEVEVKDVVYEEFLDLLSVIYPDSEEIKGRTVLHILKLADRFQMKDVMEQMKKHLTQSKEFNAAKKLLIADQYRLDSVRVRLLHSVSMLRTRYRNIFLSPEYDNFSKDMKSAICDRFVKI</sequence>
<dbReference type="Gene3D" id="3.30.710.10">
    <property type="entry name" value="Potassium Channel Kv1.1, Chain A"/>
    <property type="match status" value="1"/>
</dbReference>
<feature type="non-terminal residue" evidence="2">
    <location>
        <position position="193"/>
    </location>
</feature>
<dbReference type="PANTHER" id="PTHR47022">
    <property type="entry name" value="BTB AND MATH DOMAIN-CONTAINING PROTEIN 36-RELATED"/>
    <property type="match status" value="1"/>
</dbReference>
<organism evidence="2 3">
    <name type="scientific">Pristionchus entomophagus</name>
    <dbReference type="NCBI Taxonomy" id="358040"/>
    <lineage>
        <taxon>Eukaryota</taxon>
        <taxon>Metazoa</taxon>
        <taxon>Ecdysozoa</taxon>
        <taxon>Nematoda</taxon>
        <taxon>Chromadorea</taxon>
        <taxon>Rhabditida</taxon>
        <taxon>Rhabditina</taxon>
        <taxon>Diplogasteromorpha</taxon>
        <taxon>Diplogasteroidea</taxon>
        <taxon>Neodiplogasteridae</taxon>
        <taxon>Pristionchus</taxon>
    </lineage>
</organism>
<feature type="non-terminal residue" evidence="2">
    <location>
        <position position="1"/>
    </location>
</feature>
<evidence type="ECO:0000313" key="3">
    <source>
        <dbReference type="Proteomes" id="UP001432027"/>
    </source>
</evidence>
<reference evidence="2" key="1">
    <citation type="submission" date="2023-10" db="EMBL/GenBank/DDBJ databases">
        <title>Genome assembly of Pristionchus species.</title>
        <authorList>
            <person name="Yoshida K."/>
            <person name="Sommer R.J."/>
        </authorList>
    </citation>
    <scope>NUCLEOTIDE SEQUENCE</scope>
    <source>
        <strain evidence="2">RS0144</strain>
    </source>
</reference>
<dbReference type="PANTHER" id="PTHR47022:SF1">
    <property type="entry name" value="BTB AND MATH DOMAIN-CONTAINING PROTEIN 36-RELATED"/>
    <property type="match status" value="1"/>
</dbReference>
<gene>
    <name evidence="2" type="ORF">PENTCL1PPCAC_24260</name>
</gene>
<evidence type="ECO:0000313" key="2">
    <source>
        <dbReference type="EMBL" id="GMT02086.1"/>
    </source>
</evidence>
<dbReference type="Pfam" id="PF00651">
    <property type="entry name" value="BTB"/>
    <property type="match status" value="1"/>
</dbReference>
<dbReference type="SMART" id="SM00225">
    <property type="entry name" value="BTB"/>
    <property type="match status" value="1"/>
</dbReference>
<keyword evidence="3" id="KW-1185">Reference proteome</keyword>
<accession>A0AAV5U5E1</accession>
<comment type="caution">
    <text evidence="2">The sequence shown here is derived from an EMBL/GenBank/DDBJ whole genome shotgun (WGS) entry which is preliminary data.</text>
</comment>
<name>A0AAV5U5E1_9BILA</name>
<dbReference type="PROSITE" id="PS50097">
    <property type="entry name" value="BTB"/>
    <property type="match status" value="1"/>
</dbReference>
<protein>
    <recommendedName>
        <fullName evidence="1">BTB domain-containing protein</fullName>
    </recommendedName>
</protein>
<dbReference type="AlphaFoldDB" id="A0AAV5U5E1"/>
<dbReference type="CDD" id="cd18186">
    <property type="entry name" value="BTB_POZ_ZBTB_KLHL-like"/>
    <property type="match status" value="1"/>
</dbReference>